<evidence type="ECO:0000313" key="5">
    <source>
        <dbReference type="Proteomes" id="UP000507245"/>
    </source>
</evidence>
<sequence>MAIFSGFLNCFFPCSSSHQVSDDAGGSCNKEPSSKDSKKGKSKSSSSSSSGAPTVELPCKILMSCKKLLSH</sequence>
<evidence type="ECO:0000313" key="4">
    <source>
        <dbReference type="Proteomes" id="UP000507222"/>
    </source>
</evidence>
<dbReference type="Proteomes" id="UP000507245">
    <property type="component" value="Unassembled WGS sequence"/>
</dbReference>
<gene>
    <name evidence="2" type="ORF">CURHAP_LOCUS10988</name>
    <name evidence="3" type="ORF">ORAREDHAP_LOCUS10793</name>
</gene>
<dbReference type="EMBL" id="CAEKKB010000002">
    <property type="protein sequence ID" value="CAB4298436.1"/>
    <property type="molecule type" value="Genomic_DNA"/>
</dbReference>
<proteinExistence type="predicted"/>
<dbReference type="AlphaFoldDB" id="A0A6J5TXG5"/>
<dbReference type="Proteomes" id="UP000507222">
    <property type="component" value="Unassembled WGS sequence"/>
</dbReference>
<reference evidence="2 4" key="2">
    <citation type="submission" date="2020-05" db="EMBL/GenBank/DDBJ databases">
        <authorList>
            <person name="Campoy J."/>
            <person name="Schneeberger K."/>
            <person name="Spophaly S."/>
        </authorList>
    </citation>
    <scope>NUCLEOTIDE SEQUENCE [LARGE SCALE GENOMIC DNA]</scope>
    <source>
        <strain evidence="2">PruArmRojPasFocal</strain>
    </source>
</reference>
<evidence type="ECO:0000313" key="3">
    <source>
        <dbReference type="EMBL" id="CAB4298436.1"/>
    </source>
</evidence>
<evidence type="ECO:0000313" key="2">
    <source>
        <dbReference type="EMBL" id="CAB4268014.1"/>
    </source>
</evidence>
<reference evidence="5" key="1">
    <citation type="journal article" date="2020" name="Genome Biol.">
        <title>Gamete binning: chromosome-level and haplotype-resolved genome assembly enabled by high-throughput single-cell sequencing of gamete genomes.</title>
        <authorList>
            <person name="Campoy J.A."/>
            <person name="Sun H."/>
            <person name="Goel M."/>
            <person name="Jiao W.-B."/>
            <person name="Folz-Donahue K."/>
            <person name="Wang N."/>
            <person name="Rubio M."/>
            <person name="Liu C."/>
            <person name="Kukat C."/>
            <person name="Ruiz D."/>
            <person name="Huettel B."/>
            <person name="Schneeberger K."/>
        </authorList>
    </citation>
    <scope>NUCLEOTIDE SEQUENCE [LARGE SCALE GENOMIC DNA]</scope>
    <source>
        <strain evidence="5">cv. Rojo Pasion</strain>
    </source>
</reference>
<feature type="region of interest" description="Disordered" evidence="1">
    <location>
        <begin position="17"/>
        <end position="54"/>
    </location>
</feature>
<protein>
    <submittedName>
        <fullName evidence="2">Uncharacterized protein</fullName>
    </submittedName>
</protein>
<keyword evidence="5" id="KW-1185">Reference proteome</keyword>
<organism evidence="2 4">
    <name type="scientific">Prunus armeniaca</name>
    <name type="common">Apricot</name>
    <name type="synonym">Armeniaca vulgaris</name>
    <dbReference type="NCBI Taxonomy" id="36596"/>
    <lineage>
        <taxon>Eukaryota</taxon>
        <taxon>Viridiplantae</taxon>
        <taxon>Streptophyta</taxon>
        <taxon>Embryophyta</taxon>
        <taxon>Tracheophyta</taxon>
        <taxon>Spermatophyta</taxon>
        <taxon>Magnoliopsida</taxon>
        <taxon>eudicotyledons</taxon>
        <taxon>Gunneridae</taxon>
        <taxon>Pentapetalae</taxon>
        <taxon>rosids</taxon>
        <taxon>fabids</taxon>
        <taxon>Rosales</taxon>
        <taxon>Rosaceae</taxon>
        <taxon>Amygdaloideae</taxon>
        <taxon>Amygdaleae</taxon>
        <taxon>Prunus</taxon>
    </lineage>
</organism>
<name>A0A6J5TXG5_PRUAR</name>
<evidence type="ECO:0000256" key="1">
    <source>
        <dbReference type="SAM" id="MobiDB-lite"/>
    </source>
</evidence>
<accession>A0A6J5TXG5</accession>
<dbReference type="EMBL" id="CAEKDK010000002">
    <property type="protein sequence ID" value="CAB4268014.1"/>
    <property type="molecule type" value="Genomic_DNA"/>
</dbReference>